<keyword evidence="1" id="KW-0472">Membrane</keyword>
<dbReference type="Proteomes" id="UP000604661">
    <property type="component" value="Unassembled WGS sequence"/>
</dbReference>
<organism evidence="2 3">
    <name type="scientific">Nostoc linckia FACHB-391</name>
    <dbReference type="NCBI Taxonomy" id="2692906"/>
    <lineage>
        <taxon>Bacteria</taxon>
        <taxon>Bacillati</taxon>
        <taxon>Cyanobacteriota</taxon>
        <taxon>Cyanophyceae</taxon>
        <taxon>Nostocales</taxon>
        <taxon>Nostocaceae</taxon>
        <taxon>Nostoc</taxon>
    </lineage>
</organism>
<evidence type="ECO:0000256" key="1">
    <source>
        <dbReference type="SAM" id="Phobius"/>
    </source>
</evidence>
<keyword evidence="1" id="KW-1133">Transmembrane helix</keyword>
<comment type="caution">
    <text evidence="2">The sequence shown here is derived from an EMBL/GenBank/DDBJ whole genome shotgun (WGS) entry which is preliminary data.</text>
</comment>
<accession>A0ABR8F7G8</accession>
<proteinExistence type="predicted"/>
<feature type="transmembrane region" description="Helical" evidence="1">
    <location>
        <begin position="48"/>
        <end position="68"/>
    </location>
</feature>
<evidence type="ECO:0000313" key="2">
    <source>
        <dbReference type="EMBL" id="MBD2565566.1"/>
    </source>
</evidence>
<reference evidence="2 3" key="1">
    <citation type="journal article" date="2020" name="ISME J.">
        <title>Comparative genomics reveals insights into cyanobacterial evolution and habitat adaptation.</title>
        <authorList>
            <person name="Chen M.Y."/>
            <person name="Teng W.K."/>
            <person name="Zhao L."/>
            <person name="Hu C.X."/>
            <person name="Zhou Y.K."/>
            <person name="Han B.P."/>
            <person name="Song L.R."/>
            <person name="Shu W.S."/>
        </authorList>
    </citation>
    <scope>NUCLEOTIDE SEQUENCE [LARGE SCALE GENOMIC DNA]</scope>
    <source>
        <strain evidence="2 3">FACHB-391</strain>
    </source>
</reference>
<name>A0ABR8F7G8_NOSLI</name>
<dbReference type="EMBL" id="JACJTE010000095">
    <property type="protein sequence ID" value="MBD2565566.1"/>
    <property type="molecule type" value="Genomic_DNA"/>
</dbReference>
<protein>
    <submittedName>
        <fullName evidence="2">Uncharacterized protein</fullName>
    </submittedName>
</protein>
<evidence type="ECO:0000313" key="3">
    <source>
        <dbReference type="Proteomes" id="UP000604661"/>
    </source>
</evidence>
<keyword evidence="1" id="KW-0812">Transmembrane</keyword>
<dbReference type="RefSeq" id="WP_190901583.1">
    <property type="nucleotide sequence ID" value="NZ_JACJTE010000095.1"/>
</dbReference>
<feature type="transmembrane region" description="Helical" evidence="1">
    <location>
        <begin position="7"/>
        <end position="36"/>
    </location>
</feature>
<gene>
    <name evidence="2" type="ORF">H6G95_34385</name>
</gene>
<keyword evidence="3" id="KW-1185">Reference proteome</keyword>
<sequence length="86" mass="9485">MSKNKNAGYILVCVGAIGIFSLILGSIFGIQTLFFLCSWSTTQGNCSLPIAILLVITFALAVIFIMILKHGIKKLKYRKVYPDQDT</sequence>